<accession>A0A7G8BPU4</accession>
<dbReference type="InterPro" id="IPR019752">
    <property type="entry name" value="Pyrv/ketoisovalerate_OxRed_cat"/>
</dbReference>
<keyword evidence="5" id="KW-1185">Reference proteome</keyword>
<dbReference type="Pfam" id="PF01855">
    <property type="entry name" value="POR_N"/>
    <property type="match status" value="1"/>
</dbReference>
<keyword evidence="1" id="KW-0560">Oxidoreductase</keyword>
<evidence type="ECO:0000259" key="3">
    <source>
        <dbReference type="Pfam" id="PF01855"/>
    </source>
</evidence>
<protein>
    <submittedName>
        <fullName evidence="4">2-oxoacid:acceptor oxidoreductase subunit alpha</fullName>
    </submittedName>
</protein>
<proteinExistence type="predicted"/>
<dbReference type="GO" id="GO:0006979">
    <property type="term" value="P:response to oxidative stress"/>
    <property type="evidence" value="ECO:0007669"/>
    <property type="project" value="TreeGrafter"/>
</dbReference>
<evidence type="ECO:0000313" key="4">
    <source>
        <dbReference type="EMBL" id="QNI34564.1"/>
    </source>
</evidence>
<dbReference type="CDD" id="cd07034">
    <property type="entry name" value="TPP_PYR_PFOR_IOR-alpha_like"/>
    <property type="match status" value="1"/>
</dbReference>
<organism evidence="4 5">
    <name type="scientific">Alloacidobacterium dinghuense</name>
    <dbReference type="NCBI Taxonomy" id="2763107"/>
    <lineage>
        <taxon>Bacteria</taxon>
        <taxon>Pseudomonadati</taxon>
        <taxon>Acidobacteriota</taxon>
        <taxon>Terriglobia</taxon>
        <taxon>Terriglobales</taxon>
        <taxon>Acidobacteriaceae</taxon>
        <taxon>Alloacidobacterium</taxon>
    </lineage>
</organism>
<evidence type="ECO:0000313" key="5">
    <source>
        <dbReference type="Proteomes" id="UP000515312"/>
    </source>
</evidence>
<dbReference type="InterPro" id="IPR002880">
    <property type="entry name" value="Pyrv_Fd/Flavodoxin_OxRdtase_N"/>
</dbReference>
<dbReference type="FunFam" id="3.40.50.970:FF:000022">
    <property type="entry name" value="2-oxoglutarate ferredoxin oxidoreductase alpha subunit"/>
    <property type="match status" value="1"/>
</dbReference>
<dbReference type="PANTHER" id="PTHR32154:SF29">
    <property type="entry name" value="BLR6743 PROTEIN"/>
    <property type="match status" value="1"/>
</dbReference>
<dbReference type="InterPro" id="IPR022367">
    <property type="entry name" value="2-oxoacid/accept_OxRdtase_asu"/>
</dbReference>
<dbReference type="Proteomes" id="UP000515312">
    <property type="component" value="Chromosome"/>
</dbReference>
<evidence type="ECO:0000256" key="1">
    <source>
        <dbReference type="ARBA" id="ARBA00023002"/>
    </source>
</evidence>
<dbReference type="Gene3D" id="3.40.920.10">
    <property type="entry name" value="Pyruvate-ferredoxin oxidoreductase, PFOR, domain III"/>
    <property type="match status" value="1"/>
</dbReference>
<gene>
    <name evidence="4" type="ORF">H7849_12090</name>
</gene>
<sequence length="617" mass="67407">MATGDVALGQQASSASANGASKRVINDFSIQVATVNGSGSQSANSVLLKSIFGMGIPVSGKNLFPSNIAGLPTWYTIRASKYGYVARKKEIDILVAMNAETAKEDILSLPAGAVAIYEDAQNLKQYRDDVACYPVPFDKLTAAVCPEARLRKLVKNMIYVGIVAQLLSFDMTAVEAALRRQFAKKQKAADLNWAAVQAGYTYAAESLTKHDPYVLERMHATDGKIIIDGNAAAALGAMFAGVTVVTWYPITPSSSVVEQLIDYLKKYRIEPDGKATFAVVQAEDELAAVGMVLGAGWSGARSMTATSGPGISLMSEFAGLGYFAELPGVIFDIQRVGPSTGLPTRTAQADLLSIAYLSHGDTKHVILIPGSVKECFEFGIAAFDLAERLQTPVFVLSDLDLGMNNWMSEPFDYPEKPLDRGKVLTAEDLKRLGEFARYKDVDGDAIPYRTLPGTDHPKAAYFTRGSGHNEKALYTERPDDYQNLMERLNRKFETARTLVPLPIVVQTGKSKIGIIAFGTSDFAVLESRDQVKKEYGVEADYLRIRAFPFTSEVHEFVASHDRVYIVEQNRDAQMLSLLKLDLPAEDAVKLRSIRHFNGHPIDARSVTDEFVLQEGII</sequence>
<dbReference type="GO" id="GO:0016903">
    <property type="term" value="F:oxidoreductase activity, acting on the aldehyde or oxo group of donors"/>
    <property type="evidence" value="ECO:0007669"/>
    <property type="project" value="InterPro"/>
</dbReference>
<dbReference type="InterPro" id="IPR009014">
    <property type="entry name" value="Transketo_C/PFOR_II"/>
</dbReference>
<feature type="domain" description="Pyruvate/ketoisovalerate oxidoreductase catalytic" evidence="2">
    <location>
        <begin position="37"/>
        <end position="200"/>
    </location>
</feature>
<dbReference type="InterPro" id="IPR002869">
    <property type="entry name" value="Pyrv_flavodox_OxRed_cen"/>
</dbReference>
<dbReference type="AlphaFoldDB" id="A0A7G8BPU4"/>
<dbReference type="RefSeq" id="WP_186746825.1">
    <property type="nucleotide sequence ID" value="NZ_CP060394.1"/>
</dbReference>
<reference evidence="4 5" key="1">
    <citation type="submission" date="2020-08" db="EMBL/GenBank/DDBJ databases">
        <title>Edaphobacter telluris sp. nov. and Acidobacterium dinghuensis sp. nov., two acidobacteria isolated from forest soil.</title>
        <authorList>
            <person name="Fu J."/>
            <person name="Qiu L."/>
        </authorList>
    </citation>
    <scope>NUCLEOTIDE SEQUENCE [LARGE SCALE GENOMIC DNA]</scope>
    <source>
        <strain evidence="4">4Y35</strain>
    </source>
</reference>
<dbReference type="NCBIfam" id="TIGR03710">
    <property type="entry name" value="OAFO_sf"/>
    <property type="match status" value="1"/>
</dbReference>
<name>A0A7G8BPU4_9BACT</name>
<dbReference type="Pfam" id="PF01558">
    <property type="entry name" value="POR"/>
    <property type="match status" value="1"/>
</dbReference>
<dbReference type="InterPro" id="IPR029061">
    <property type="entry name" value="THDP-binding"/>
</dbReference>
<dbReference type="Gene3D" id="3.40.50.970">
    <property type="match status" value="1"/>
</dbReference>
<dbReference type="KEGG" id="adin:H7849_12090"/>
<dbReference type="PANTHER" id="PTHR32154">
    <property type="entry name" value="PYRUVATE-FLAVODOXIN OXIDOREDUCTASE-RELATED"/>
    <property type="match status" value="1"/>
</dbReference>
<dbReference type="InterPro" id="IPR050722">
    <property type="entry name" value="Pyruvate:ferred/Flavod_OxRd"/>
</dbReference>
<dbReference type="SUPFAM" id="SSF52518">
    <property type="entry name" value="Thiamin diphosphate-binding fold (THDP-binding)"/>
    <property type="match status" value="1"/>
</dbReference>
<dbReference type="SUPFAM" id="SSF53323">
    <property type="entry name" value="Pyruvate-ferredoxin oxidoreductase, PFOR, domain III"/>
    <property type="match status" value="1"/>
</dbReference>
<dbReference type="EMBL" id="CP060394">
    <property type="protein sequence ID" value="QNI34564.1"/>
    <property type="molecule type" value="Genomic_DNA"/>
</dbReference>
<feature type="domain" description="Pyruvate flavodoxin/ferredoxin oxidoreductase pyrimidine binding" evidence="3">
    <location>
        <begin position="236"/>
        <end position="398"/>
    </location>
</feature>
<dbReference type="Gene3D" id="3.40.50.920">
    <property type="match status" value="1"/>
</dbReference>
<evidence type="ECO:0000259" key="2">
    <source>
        <dbReference type="Pfam" id="PF01558"/>
    </source>
</evidence>